<keyword evidence="1" id="KW-0812">Transmembrane</keyword>
<keyword evidence="1" id="KW-0472">Membrane</keyword>
<protein>
    <recommendedName>
        <fullName evidence="4">Secreted protein</fullName>
    </recommendedName>
</protein>
<keyword evidence="3" id="KW-1185">Reference proteome</keyword>
<evidence type="ECO:0000256" key="1">
    <source>
        <dbReference type="SAM" id="Phobius"/>
    </source>
</evidence>
<keyword evidence="1" id="KW-1133">Transmembrane helix</keyword>
<evidence type="ECO:0000313" key="2">
    <source>
        <dbReference type="EMBL" id="GIY63742.1"/>
    </source>
</evidence>
<gene>
    <name evidence="2" type="ORF">CEXT_685131</name>
</gene>
<evidence type="ECO:0000313" key="3">
    <source>
        <dbReference type="Proteomes" id="UP001054945"/>
    </source>
</evidence>
<comment type="caution">
    <text evidence="2">The sequence shown here is derived from an EMBL/GenBank/DDBJ whole genome shotgun (WGS) entry which is preliminary data.</text>
</comment>
<dbReference type="Proteomes" id="UP001054945">
    <property type="component" value="Unassembled WGS sequence"/>
</dbReference>
<accession>A0AAV4V0I0</accession>
<name>A0AAV4V0I0_CAEEX</name>
<dbReference type="EMBL" id="BPLR01013780">
    <property type="protein sequence ID" value="GIY63742.1"/>
    <property type="molecule type" value="Genomic_DNA"/>
</dbReference>
<evidence type="ECO:0008006" key="4">
    <source>
        <dbReference type="Google" id="ProtNLM"/>
    </source>
</evidence>
<organism evidence="2 3">
    <name type="scientific">Caerostris extrusa</name>
    <name type="common">Bark spider</name>
    <name type="synonym">Caerostris bankana</name>
    <dbReference type="NCBI Taxonomy" id="172846"/>
    <lineage>
        <taxon>Eukaryota</taxon>
        <taxon>Metazoa</taxon>
        <taxon>Ecdysozoa</taxon>
        <taxon>Arthropoda</taxon>
        <taxon>Chelicerata</taxon>
        <taxon>Arachnida</taxon>
        <taxon>Araneae</taxon>
        <taxon>Araneomorphae</taxon>
        <taxon>Entelegynae</taxon>
        <taxon>Araneoidea</taxon>
        <taxon>Araneidae</taxon>
        <taxon>Caerostris</taxon>
    </lineage>
</organism>
<reference evidence="2 3" key="1">
    <citation type="submission" date="2021-06" db="EMBL/GenBank/DDBJ databases">
        <title>Caerostris extrusa draft genome.</title>
        <authorList>
            <person name="Kono N."/>
            <person name="Arakawa K."/>
        </authorList>
    </citation>
    <scope>NUCLEOTIDE SEQUENCE [LARGE SCALE GENOMIC DNA]</scope>
</reference>
<sequence>MSHRNFHRRLRTLLTFSNFFFLLPSFTWVVLKTEGLLIPFALLLKGQSPARSYKNRNHPVLLFFFSKVFFFKVEGPVDSVQRQGVFPNRKG</sequence>
<feature type="transmembrane region" description="Helical" evidence="1">
    <location>
        <begin position="12"/>
        <end position="31"/>
    </location>
</feature>
<dbReference type="AlphaFoldDB" id="A0AAV4V0I0"/>
<proteinExistence type="predicted"/>